<proteinExistence type="predicted"/>
<protein>
    <submittedName>
        <fullName evidence="1">Uncharacterized protein</fullName>
    </submittedName>
</protein>
<comment type="caution">
    <text evidence="1">The sequence shown here is derived from an EMBL/GenBank/DDBJ whole genome shotgun (WGS) entry which is preliminary data.</text>
</comment>
<dbReference type="AlphaFoldDB" id="A0A0F8WFA1"/>
<accession>A0A0F8WFA1</accession>
<reference evidence="1" key="1">
    <citation type="journal article" date="2015" name="Nature">
        <title>Complex archaea that bridge the gap between prokaryotes and eukaryotes.</title>
        <authorList>
            <person name="Spang A."/>
            <person name="Saw J.H."/>
            <person name="Jorgensen S.L."/>
            <person name="Zaremba-Niedzwiedzka K."/>
            <person name="Martijn J."/>
            <person name="Lind A.E."/>
            <person name="van Eijk R."/>
            <person name="Schleper C."/>
            <person name="Guy L."/>
            <person name="Ettema T.J."/>
        </authorList>
    </citation>
    <scope>NUCLEOTIDE SEQUENCE</scope>
</reference>
<dbReference type="EMBL" id="LAZR01065592">
    <property type="protein sequence ID" value="KKK55238.1"/>
    <property type="molecule type" value="Genomic_DNA"/>
</dbReference>
<feature type="non-terminal residue" evidence="1">
    <location>
        <position position="1"/>
    </location>
</feature>
<name>A0A0F8WFA1_9ZZZZ</name>
<sequence length="29" mass="3187">TLTLVSEDKKRGKKYVASVKSYQEGEANG</sequence>
<organism evidence="1">
    <name type="scientific">marine sediment metagenome</name>
    <dbReference type="NCBI Taxonomy" id="412755"/>
    <lineage>
        <taxon>unclassified sequences</taxon>
        <taxon>metagenomes</taxon>
        <taxon>ecological metagenomes</taxon>
    </lineage>
</organism>
<gene>
    <name evidence="1" type="ORF">LCGC14_3076540</name>
</gene>
<evidence type="ECO:0000313" key="1">
    <source>
        <dbReference type="EMBL" id="KKK55238.1"/>
    </source>
</evidence>